<keyword evidence="9" id="KW-0812">Transmembrane</keyword>
<evidence type="ECO:0000256" key="2">
    <source>
        <dbReference type="ARBA" id="ARBA00022527"/>
    </source>
</evidence>
<dbReference type="Proteomes" id="UP000229681">
    <property type="component" value="Unassembled WGS sequence"/>
</dbReference>
<proteinExistence type="predicted"/>
<keyword evidence="9" id="KW-0472">Membrane</keyword>
<evidence type="ECO:0000313" key="11">
    <source>
        <dbReference type="EMBL" id="PJF36035.1"/>
    </source>
</evidence>
<dbReference type="SUPFAM" id="SSF56112">
    <property type="entry name" value="Protein kinase-like (PK-like)"/>
    <property type="match status" value="1"/>
</dbReference>
<evidence type="ECO:0000256" key="6">
    <source>
        <dbReference type="ARBA" id="ARBA00022840"/>
    </source>
</evidence>
<keyword evidence="2" id="KW-0723">Serine/threonine-protein kinase</keyword>
<dbReference type="InterPro" id="IPR011009">
    <property type="entry name" value="Kinase-like_dom_sf"/>
</dbReference>
<dbReference type="GO" id="GO:0004674">
    <property type="term" value="F:protein serine/threonine kinase activity"/>
    <property type="evidence" value="ECO:0007669"/>
    <property type="project" value="UniProtKB-KW"/>
</dbReference>
<evidence type="ECO:0000256" key="8">
    <source>
        <dbReference type="SAM" id="MobiDB-lite"/>
    </source>
</evidence>
<accession>A0A2M8PER3</accession>
<comment type="caution">
    <text evidence="11">The sequence shown here is derived from an EMBL/GenBank/DDBJ whole genome shotgun (WGS) entry which is preliminary data.</text>
</comment>
<dbReference type="GO" id="GO:0005524">
    <property type="term" value="F:ATP binding"/>
    <property type="evidence" value="ECO:0007669"/>
    <property type="project" value="UniProtKB-UniRule"/>
</dbReference>
<gene>
    <name evidence="11" type="ORF">CUN49_07515</name>
</gene>
<evidence type="ECO:0000256" key="5">
    <source>
        <dbReference type="ARBA" id="ARBA00022777"/>
    </source>
</evidence>
<reference evidence="11 12" key="1">
    <citation type="submission" date="2017-11" db="EMBL/GenBank/DDBJ databases">
        <title>Evolution of Phototrophy in the Chloroflexi Phylum Driven by Horizontal Gene Transfer.</title>
        <authorList>
            <person name="Ward L.M."/>
            <person name="Hemp J."/>
            <person name="Shih P.M."/>
            <person name="Mcglynn S.E."/>
            <person name="Fischer W."/>
        </authorList>
    </citation>
    <scope>NUCLEOTIDE SEQUENCE [LARGE SCALE GENOMIC DNA]</scope>
    <source>
        <strain evidence="11">JP3_13</strain>
    </source>
</reference>
<dbReference type="Pfam" id="PF00069">
    <property type="entry name" value="Pkinase"/>
    <property type="match status" value="1"/>
</dbReference>
<dbReference type="InterPro" id="IPR008271">
    <property type="entry name" value="Ser/Thr_kinase_AS"/>
</dbReference>
<keyword evidence="5" id="KW-0418">Kinase</keyword>
<dbReference type="EMBL" id="PGTM01000085">
    <property type="protein sequence ID" value="PJF36035.1"/>
    <property type="molecule type" value="Genomic_DNA"/>
</dbReference>
<keyword evidence="9" id="KW-1133">Transmembrane helix</keyword>
<dbReference type="Gene3D" id="3.30.200.20">
    <property type="entry name" value="Phosphorylase Kinase, domain 1"/>
    <property type="match status" value="1"/>
</dbReference>
<dbReference type="PROSITE" id="PS00108">
    <property type="entry name" value="PROTEIN_KINASE_ST"/>
    <property type="match status" value="1"/>
</dbReference>
<dbReference type="PANTHER" id="PTHR43289">
    <property type="entry name" value="MITOGEN-ACTIVATED PROTEIN KINASE KINASE KINASE 20-RELATED"/>
    <property type="match status" value="1"/>
</dbReference>
<dbReference type="CDD" id="cd14014">
    <property type="entry name" value="STKc_PknB_like"/>
    <property type="match status" value="1"/>
</dbReference>
<feature type="transmembrane region" description="Helical" evidence="9">
    <location>
        <begin position="356"/>
        <end position="377"/>
    </location>
</feature>
<sequence length="379" mass="41424">MWGMSYGAHTLIGRTIGKYEILAVVGGGGMGTVYRAQQVGVQREVAVKVLNVELSDSQPFVERFKREAAALAALEHPHIIPVIDFGQEGDYLYLVMALKTGGNLSQVIREGNVPLAEVQRYIDQIASALDYAHLRGIIHRDLKPANILLDEERNTFLTDFGIARRLGETRLTAQGMVVGSPTYMAPESWRGEEPSAETDVYSLGIILFQLLTGKAPFEETKTVRLMNMHLFETPTPLQALRPDLNERFQAVIDLALAKDRAQRFRSAGEMAKAVRSAVKGQAQQESPAKNAAAPADGEKTVILERTQPKPPPDRAQRVAGTSAPPDKPTPLGAAEPTPLRSEEGLVPEALRDRTRLIVIGMGALIVILLIMVVILVLSR</sequence>
<dbReference type="Gene3D" id="1.10.510.10">
    <property type="entry name" value="Transferase(Phosphotransferase) domain 1"/>
    <property type="match status" value="1"/>
</dbReference>
<feature type="region of interest" description="Disordered" evidence="8">
    <location>
        <begin position="278"/>
        <end position="342"/>
    </location>
</feature>
<evidence type="ECO:0000256" key="4">
    <source>
        <dbReference type="ARBA" id="ARBA00022741"/>
    </source>
</evidence>
<keyword evidence="4 7" id="KW-0547">Nucleotide-binding</keyword>
<dbReference type="PROSITE" id="PS50011">
    <property type="entry name" value="PROTEIN_KINASE_DOM"/>
    <property type="match status" value="1"/>
</dbReference>
<evidence type="ECO:0000256" key="9">
    <source>
        <dbReference type="SAM" id="Phobius"/>
    </source>
</evidence>
<dbReference type="EC" id="2.7.11.1" evidence="1"/>
<organism evidence="11 12">
    <name type="scientific">Candidatus Thermofonsia Clade 1 bacterium</name>
    <dbReference type="NCBI Taxonomy" id="2364210"/>
    <lineage>
        <taxon>Bacteria</taxon>
        <taxon>Bacillati</taxon>
        <taxon>Chloroflexota</taxon>
        <taxon>Candidatus Thermofontia</taxon>
        <taxon>Candidatus Thermofonsia Clade 1</taxon>
    </lineage>
</organism>
<protein>
    <recommendedName>
        <fullName evidence="1">non-specific serine/threonine protein kinase</fullName>
        <ecNumber evidence="1">2.7.11.1</ecNumber>
    </recommendedName>
</protein>
<dbReference type="PROSITE" id="PS00107">
    <property type="entry name" value="PROTEIN_KINASE_ATP"/>
    <property type="match status" value="1"/>
</dbReference>
<feature type="binding site" evidence="7">
    <location>
        <position position="48"/>
    </location>
    <ligand>
        <name>ATP</name>
        <dbReference type="ChEBI" id="CHEBI:30616"/>
    </ligand>
</feature>
<evidence type="ECO:0000313" key="12">
    <source>
        <dbReference type="Proteomes" id="UP000229681"/>
    </source>
</evidence>
<dbReference type="InterPro" id="IPR000719">
    <property type="entry name" value="Prot_kinase_dom"/>
</dbReference>
<evidence type="ECO:0000256" key="7">
    <source>
        <dbReference type="PROSITE-ProRule" id="PRU10141"/>
    </source>
</evidence>
<evidence type="ECO:0000259" key="10">
    <source>
        <dbReference type="PROSITE" id="PS50011"/>
    </source>
</evidence>
<evidence type="ECO:0000256" key="3">
    <source>
        <dbReference type="ARBA" id="ARBA00022679"/>
    </source>
</evidence>
<feature type="domain" description="Protein kinase" evidence="10">
    <location>
        <begin position="19"/>
        <end position="278"/>
    </location>
</feature>
<dbReference type="SMART" id="SM00220">
    <property type="entry name" value="S_TKc"/>
    <property type="match status" value="1"/>
</dbReference>
<keyword evidence="3" id="KW-0808">Transferase</keyword>
<evidence type="ECO:0000256" key="1">
    <source>
        <dbReference type="ARBA" id="ARBA00012513"/>
    </source>
</evidence>
<keyword evidence="6 7" id="KW-0067">ATP-binding</keyword>
<name>A0A2M8PER3_9CHLR</name>
<dbReference type="InterPro" id="IPR017441">
    <property type="entry name" value="Protein_kinase_ATP_BS"/>
</dbReference>
<dbReference type="AlphaFoldDB" id="A0A2M8PER3"/>
<dbReference type="FunFam" id="1.10.510.10:FF:000021">
    <property type="entry name" value="Serine/threonine protein kinase"/>
    <property type="match status" value="1"/>
</dbReference>
<dbReference type="PANTHER" id="PTHR43289:SF6">
    <property type="entry name" value="SERINE_THREONINE-PROTEIN KINASE NEKL-3"/>
    <property type="match status" value="1"/>
</dbReference>